<protein>
    <submittedName>
        <fullName evidence="1">Fatty acid synthase alpha subunit Lsd1</fullName>
        <ecNumber evidence="1">2.3.1.86</ecNumber>
    </submittedName>
</protein>
<dbReference type="AlphaFoldDB" id="A0A9W8HYQ7"/>
<dbReference type="InterPro" id="IPR016039">
    <property type="entry name" value="Thiolase-like"/>
</dbReference>
<gene>
    <name evidence="1" type="primary">fas2_10</name>
    <name evidence="1" type="ORF">H4R20_003867</name>
</gene>
<evidence type="ECO:0000313" key="1">
    <source>
        <dbReference type="EMBL" id="KAJ2800945.1"/>
    </source>
</evidence>
<dbReference type="OrthoDB" id="4251012at2759"/>
<organism evidence="1 2">
    <name type="scientific">Coemansia guatemalensis</name>
    <dbReference type="NCBI Taxonomy" id="2761395"/>
    <lineage>
        <taxon>Eukaryota</taxon>
        <taxon>Fungi</taxon>
        <taxon>Fungi incertae sedis</taxon>
        <taxon>Zoopagomycota</taxon>
        <taxon>Kickxellomycotina</taxon>
        <taxon>Kickxellomycetes</taxon>
        <taxon>Kickxellales</taxon>
        <taxon>Kickxellaceae</taxon>
        <taxon>Coemansia</taxon>
    </lineage>
</organism>
<comment type="caution">
    <text evidence="1">The sequence shown here is derived from an EMBL/GenBank/DDBJ whole genome shotgun (WGS) entry which is preliminary data.</text>
</comment>
<keyword evidence="1" id="KW-0012">Acyltransferase</keyword>
<dbReference type="Gene3D" id="3.40.47.10">
    <property type="match status" value="1"/>
</dbReference>
<reference evidence="1" key="1">
    <citation type="submission" date="2022-07" db="EMBL/GenBank/DDBJ databases">
        <title>Phylogenomic reconstructions and comparative analyses of Kickxellomycotina fungi.</title>
        <authorList>
            <person name="Reynolds N.K."/>
            <person name="Stajich J.E."/>
            <person name="Barry K."/>
            <person name="Grigoriev I.V."/>
            <person name="Crous P."/>
            <person name="Smith M.E."/>
        </authorList>
    </citation>
    <scope>NUCLEOTIDE SEQUENCE</scope>
    <source>
        <strain evidence="1">NRRL 1565</strain>
    </source>
</reference>
<feature type="non-terminal residue" evidence="1">
    <location>
        <position position="79"/>
    </location>
</feature>
<accession>A0A9W8HYQ7</accession>
<dbReference type="EC" id="2.3.1.86" evidence="1"/>
<keyword evidence="2" id="KW-1185">Reference proteome</keyword>
<name>A0A9W8HYQ7_9FUNG</name>
<proteinExistence type="predicted"/>
<dbReference type="GO" id="GO:0004321">
    <property type="term" value="F:fatty-acyl-CoA synthase activity"/>
    <property type="evidence" value="ECO:0007669"/>
    <property type="project" value="UniProtKB-EC"/>
</dbReference>
<evidence type="ECO:0000313" key="2">
    <source>
        <dbReference type="Proteomes" id="UP001140094"/>
    </source>
</evidence>
<dbReference type="Proteomes" id="UP001140094">
    <property type="component" value="Unassembled WGS sequence"/>
</dbReference>
<sequence length="79" mass="9012">MAPLAKFRSHMPKVKDYDSLQHLHYMQGMVNLDKVVVITGYGEVGSYGNAETRWEIEAFSELSLEGCIELAWIMGLIRH</sequence>
<keyword evidence="1" id="KW-0808">Transferase</keyword>
<dbReference type="EMBL" id="JANBUO010000897">
    <property type="protein sequence ID" value="KAJ2800945.1"/>
    <property type="molecule type" value="Genomic_DNA"/>
</dbReference>